<dbReference type="Proteomes" id="UP000597762">
    <property type="component" value="Unassembled WGS sequence"/>
</dbReference>
<dbReference type="AlphaFoldDB" id="A0A812DSA7"/>
<evidence type="ECO:0000313" key="3">
    <source>
        <dbReference type="Proteomes" id="UP000597762"/>
    </source>
</evidence>
<accession>A0A812DSA7</accession>
<organism evidence="2 3">
    <name type="scientific">Acanthosepion pharaonis</name>
    <name type="common">Pharaoh cuttlefish</name>
    <name type="synonym">Sepia pharaonis</name>
    <dbReference type="NCBI Taxonomy" id="158019"/>
    <lineage>
        <taxon>Eukaryota</taxon>
        <taxon>Metazoa</taxon>
        <taxon>Spiralia</taxon>
        <taxon>Lophotrochozoa</taxon>
        <taxon>Mollusca</taxon>
        <taxon>Cephalopoda</taxon>
        <taxon>Coleoidea</taxon>
        <taxon>Decapodiformes</taxon>
        <taxon>Sepiida</taxon>
        <taxon>Sepiina</taxon>
        <taxon>Sepiidae</taxon>
        <taxon>Acanthosepion</taxon>
    </lineage>
</organism>
<name>A0A812DSA7_ACAPH</name>
<comment type="caution">
    <text evidence="2">The sequence shown here is derived from an EMBL/GenBank/DDBJ whole genome shotgun (WGS) entry which is preliminary data.</text>
</comment>
<sequence>MYVDHPSSSIEDERESTTSEADPSLNIVHWRQSTMFEDNPSSNISAMYVDHPSSSIEDERESTTSEADPSLNIVHWRQSTMFEDNLLRTLTSESPQRPGARSRSFSEHCSLAPVDNVRIDNPSSNIVKVSVLTFRRPSFSTLFSGARRAKSTTSEADPSLNIVHWRQSTMFEDNPSSNIVTGISAHFSKTVLLRPFSLGPVHNCSLFEDRPSSTLFLWGQSTMYVDHPSSSIEDERESTTSEADPSLNIVHWRQSTMFEDNPSSNIVTGISAHFSKTVLLRPFFSGASPQLLTFRRPSFFDPFLWGQSAMYVDHPSSSIEDERESTTSEADPSLNICSLFEDRPSSTLFLWGQSTMYVDHPSSSIEDERESTTSEADPSLNICSLFEDRPSSTLFLWGQSAMYVDHPSSSIEDERESHNVRSRSFSEHCSLAPVDNVRRQPSSNIVTGISAHFSKTVLLRPFSLWGQSTMYVDHPSSSIEDERESTTSEADPILL</sequence>
<evidence type="ECO:0000313" key="2">
    <source>
        <dbReference type="EMBL" id="CAE1308590.1"/>
    </source>
</evidence>
<feature type="region of interest" description="Disordered" evidence="1">
    <location>
        <begin position="1"/>
        <end position="24"/>
    </location>
</feature>
<evidence type="ECO:0000256" key="1">
    <source>
        <dbReference type="SAM" id="MobiDB-lite"/>
    </source>
</evidence>
<reference evidence="2" key="1">
    <citation type="submission" date="2021-01" db="EMBL/GenBank/DDBJ databases">
        <authorList>
            <person name="Li R."/>
            <person name="Bekaert M."/>
        </authorList>
    </citation>
    <scope>NUCLEOTIDE SEQUENCE</scope>
    <source>
        <strain evidence="2">Farmed</strain>
    </source>
</reference>
<gene>
    <name evidence="2" type="ORF">SPHA_60457</name>
</gene>
<proteinExistence type="predicted"/>
<keyword evidence="3" id="KW-1185">Reference proteome</keyword>
<protein>
    <submittedName>
        <fullName evidence="2">Uncharacterized protein</fullName>
    </submittedName>
</protein>
<feature type="region of interest" description="Disordered" evidence="1">
    <location>
        <begin position="475"/>
        <end position="495"/>
    </location>
</feature>
<dbReference type="EMBL" id="CAHIKZ030004208">
    <property type="protein sequence ID" value="CAE1308590.1"/>
    <property type="molecule type" value="Genomic_DNA"/>
</dbReference>